<dbReference type="InterPro" id="IPR007712">
    <property type="entry name" value="RelE/ParE_toxin"/>
</dbReference>
<dbReference type="InterPro" id="IPR035093">
    <property type="entry name" value="RelE/ParE_toxin_dom_sf"/>
</dbReference>
<keyword evidence="1" id="KW-1277">Toxin-antitoxin system</keyword>
<name>A0A2H0BKK6_9BACT</name>
<organism evidence="2 3">
    <name type="scientific">Candidatus Woesebacteria bacterium CG22_combo_CG10-13_8_21_14_all_39_10</name>
    <dbReference type="NCBI Taxonomy" id="1975059"/>
    <lineage>
        <taxon>Bacteria</taxon>
        <taxon>Candidatus Woeseibacteriota</taxon>
    </lineage>
</organism>
<dbReference type="InterPro" id="IPR052747">
    <property type="entry name" value="TA_system_RelE_toxin"/>
</dbReference>
<sequence length="86" mass="10335">MYKILYHPAVFKFLNKTAKKDLQVLVSKIEKIAQNPFTTKNLDIKKLINTSSSYRLRHRNFRIVYQVNQKGKIIYIREIDFRGNIY</sequence>
<dbReference type="AlphaFoldDB" id="A0A2H0BKK6"/>
<evidence type="ECO:0000313" key="2">
    <source>
        <dbReference type="EMBL" id="PIP57570.1"/>
    </source>
</evidence>
<dbReference type="SUPFAM" id="SSF143011">
    <property type="entry name" value="RelE-like"/>
    <property type="match status" value="1"/>
</dbReference>
<dbReference type="EMBL" id="PCSW01000071">
    <property type="protein sequence ID" value="PIP57570.1"/>
    <property type="molecule type" value="Genomic_DNA"/>
</dbReference>
<dbReference type="PANTHER" id="PTHR38813">
    <property type="match status" value="1"/>
</dbReference>
<comment type="caution">
    <text evidence="2">The sequence shown here is derived from an EMBL/GenBank/DDBJ whole genome shotgun (WGS) entry which is preliminary data.</text>
</comment>
<proteinExistence type="predicted"/>
<dbReference type="Gene3D" id="3.30.2310.20">
    <property type="entry name" value="RelE-like"/>
    <property type="match status" value="1"/>
</dbReference>
<evidence type="ECO:0000313" key="3">
    <source>
        <dbReference type="Proteomes" id="UP000229847"/>
    </source>
</evidence>
<dbReference type="Proteomes" id="UP000229847">
    <property type="component" value="Unassembled WGS sequence"/>
</dbReference>
<gene>
    <name evidence="2" type="ORF">COX03_02395</name>
</gene>
<evidence type="ECO:0000256" key="1">
    <source>
        <dbReference type="ARBA" id="ARBA00022649"/>
    </source>
</evidence>
<protein>
    <submittedName>
        <fullName evidence="2">Plasmid stabilization protein</fullName>
    </submittedName>
</protein>
<accession>A0A2H0BKK6</accession>
<dbReference type="Pfam" id="PF05016">
    <property type="entry name" value="ParE_toxin"/>
    <property type="match status" value="1"/>
</dbReference>
<reference evidence="2 3" key="1">
    <citation type="submission" date="2017-09" db="EMBL/GenBank/DDBJ databases">
        <title>Depth-based differentiation of microbial function through sediment-hosted aquifers and enrichment of novel symbionts in the deep terrestrial subsurface.</title>
        <authorList>
            <person name="Probst A.J."/>
            <person name="Ladd B."/>
            <person name="Jarett J.K."/>
            <person name="Geller-Mcgrath D.E."/>
            <person name="Sieber C.M."/>
            <person name="Emerson J.B."/>
            <person name="Anantharaman K."/>
            <person name="Thomas B.C."/>
            <person name="Malmstrom R."/>
            <person name="Stieglmeier M."/>
            <person name="Klingl A."/>
            <person name="Woyke T."/>
            <person name="Ryan C.M."/>
            <person name="Banfield J.F."/>
        </authorList>
    </citation>
    <scope>NUCLEOTIDE SEQUENCE [LARGE SCALE GENOMIC DNA]</scope>
    <source>
        <strain evidence="2">CG22_combo_CG10-13_8_21_14_all_39_10</strain>
    </source>
</reference>
<dbReference type="PANTHER" id="PTHR38813:SF1">
    <property type="entry name" value="TOXIN RELE1-RELATED"/>
    <property type="match status" value="1"/>
</dbReference>